<dbReference type="RefSeq" id="WP_158361664.1">
    <property type="nucleotide sequence ID" value="NZ_JAOQKC010000002.1"/>
</dbReference>
<dbReference type="Pfam" id="PF14192">
    <property type="entry name" value="DUF4314"/>
    <property type="match status" value="1"/>
</dbReference>
<dbReference type="EMBL" id="JAOQKC010000002">
    <property type="protein sequence ID" value="MCU6695570.1"/>
    <property type="molecule type" value="Genomic_DNA"/>
</dbReference>
<reference evidence="2 3" key="1">
    <citation type="journal article" date="2021" name="ISME Commun">
        <title>Automated analysis of genomic sequences facilitates high-throughput and comprehensive description of bacteria.</title>
        <authorList>
            <person name="Hitch T.C.A."/>
        </authorList>
    </citation>
    <scope>NUCLEOTIDE SEQUENCE [LARGE SCALE GENOMIC DNA]</scope>
    <source>
        <strain evidence="2 3">Sanger_04</strain>
    </source>
</reference>
<evidence type="ECO:0000313" key="3">
    <source>
        <dbReference type="Proteomes" id="UP001652461"/>
    </source>
</evidence>
<organism evidence="2 3">
    <name type="scientific">Laedolimicola ammoniilytica</name>
    <dbReference type="NCBI Taxonomy" id="2981771"/>
    <lineage>
        <taxon>Bacteria</taxon>
        <taxon>Bacillati</taxon>
        <taxon>Bacillota</taxon>
        <taxon>Clostridia</taxon>
        <taxon>Lachnospirales</taxon>
        <taxon>Lachnospiraceae</taxon>
        <taxon>Laedolimicola</taxon>
    </lineage>
</organism>
<name>A0ABT2RTC9_9FIRM</name>
<dbReference type="InterPro" id="IPR025463">
    <property type="entry name" value="DUF4314"/>
</dbReference>
<comment type="caution">
    <text evidence="2">The sequence shown here is derived from an EMBL/GenBank/DDBJ whole genome shotgun (WGS) entry which is preliminary data.</text>
</comment>
<evidence type="ECO:0000259" key="1">
    <source>
        <dbReference type="Pfam" id="PF14192"/>
    </source>
</evidence>
<proteinExistence type="predicted"/>
<gene>
    <name evidence="2" type="ORF">OCV63_01500</name>
</gene>
<accession>A0ABT2RTC9</accession>
<evidence type="ECO:0000313" key="2">
    <source>
        <dbReference type="EMBL" id="MCU6695570.1"/>
    </source>
</evidence>
<dbReference type="Proteomes" id="UP001652461">
    <property type="component" value="Unassembled WGS sequence"/>
</dbReference>
<feature type="domain" description="DUF4314" evidence="1">
    <location>
        <begin position="2"/>
        <end position="69"/>
    </location>
</feature>
<keyword evidence="3" id="KW-1185">Reference proteome</keyword>
<protein>
    <submittedName>
        <fullName evidence="2">DUF4314 domain-containing protein</fullName>
    </submittedName>
</protein>
<sequence length="240" mass="28152">MDKIIEIMRKKIKKGMILELTSKIEDPYSPKEKGSRFMAEYIDDAGQIHGKWSDGGSIALICGKDDFEIVEMNEISSLYEKLIKAGEDPEHNETFLEQLWESMEDIPMDPKSEKLEQGFWMFPSGTPKMKIWSWFDERYPYGVIKLLNIVEMKKEATPFISDSNILPAGWKWRHYCDGSGSLCTPDGNTYLSYDLETREYMFANMAWEFFPDYPEHMSRDEFVEFAEKLIKKKLEGENRR</sequence>